<dbReference type="PANTHER" id="PTHR30303:SF0">
    <property type="entry name" value="CARBAMOYL DEHYDRATASE HYPE"/>
    <property type="match status" value="1"/>
</dbReference>
<dbReference type="CDD" id="cd02197">
    <property type="entry name" value="HypE"/>
    <property type="match status" value="1"/>
</dbReference>
<evidence type="ECO:0000313" key="5">
    <source>
        <dbReference type="Proteomes" id="UP001069090"/>
    </source>
</evidence>
<sequence length="338" mass="36253">MTEEYISLAHGNGGRLTRELIDKVFVQYGQHPLLDTVNDAATMSLPNQTICMTTDSFTVQPLEFPGGNVGSLAVHGTVNDLSVSGATPLYLSTSFIIEEGVSMACLIRVVKAMAEAAHKANVSIVTGDTKVVPKGQGGGIYINTAGIGLKRTHTQFDIKRLSAGDHIVVSGPIGDHGVAVLLARDEFGLDSQLISDCASVYPFVEAIDTIDGVKFLRDPTRGGIAMAMHEMAQATNLSIRLNEAAIPLSGQVESVCNMLGFDPYYLACEGRVVAVVAPEVSEEVVRRWQVCEHGQNAATIGEVLPRQEQYHCPVSLVTHIGGERLLDELEDDPLPRIC</sequence>
<organism evidence="4 5">
    <name type="scientific">Dasania phycosphaerae</name>
    <dbReference type="NCBI Taxonomy" id="2950436"/>
    <lineage>
        <taxon>Bacteria</taxon>
        <taxon>Pseudomonadati</taxon>
        <taxon>Pseudomonadota</taxon>
        <taxon>Gammaproteobacteria</taxon>
        <taxon>Cellvibrionales</taxon>
        <taxon>Spongiibacteraceae</taxon>
        <taxon>Dasania</taxon>
    </lineage>
</organism>
<comment type="similarity">
    <text evidence="1">Belongs to the HypE family.</text>
</comment>
<dbReference type="Gene3D" id="3.30.1330.10">
    <property type="entry name" value="PurM-like, N-terminal domain"/>
    <property type="match status" value="1"/>
</dbReference>
<dbReference type="InterPro" id="IPR036921">
    <property type="entry name" value="PurM-like_N_sf"/>
</dbReference>
<comment type="caution">
    <text evidence="4">The sequence shown here is derived from an EMBL/GenBank/DDBJ whole genome shotgun (WGS) entry which is preliminary data.</text>
</comment>
<proteinExistence type="inferred from homology"/>
<feature type="domain" description="PurM-like N-terminal" evidence="2">
    <location>
        <begin position="38"/>
        <end position="149"/>
    </location>
</feature>
<accession>A0A9J6RNB0</accession>
<dbReference type="NCBIfam" id="TIGR02124">
    <property type="entry name" value="hypE"/>
    <property type="match status" value="1"/>
</dbReference>
<evidence type="ECO:0000256" key="1">
    <source>
        <dbReference type="ARBA" id="ARBA00006243"/>
    </source>
</evidence>
<dbReference type="InterPro" id="IPR036676">
    <property type="entry name" value="PurM-like_C_sf"/>
</dbReference>
<dbReference type="PIRSF" id="PIRSF005644">
    <property type="entry name" value="Hdrgns_mtr_HypE"/>
    <property type="match status" value="1"/>
</dbReference>
<evidence type="ECO:0000259" key="3">
    <source>
        <dbReference type="Pfam" id="PF02769"/>
    </source>
</evidence>
<dbReference type="Pfam" id="PF02769">
    <property type="entry name" value="AIRS_C"/>
    <property type="match status" value="1"/>
</dbReference>
<protein>
    <submittedName>
        <fullName evidence="4">Hydrogenase expression/formation protein HypE</fullName>
    </submittedName>
</protein>
<dbReference type="GO" id="GO:0051604">
    <property type="term" value="P:protein maturation"/>
    <property type="evidence" value="ECO:0007669"/>
    <property type="project" value="TreeGrafter"/>
</dbReference>
<dbReference type="InterPro" id="IPR010918">
    <property type="entry name" value="PurM-like_C_dom"/>
</dbReference>
<dbReference type="PANTHER" id="PTHR30303">
    <property type="entry name" value="HYDROGENASE ISOENZYMES FORMATION PROTEIN HYPE"/>
    <property type="match status" value="1"/>
</dbReference>
<evidence type="ECO:0000313" key="4">
    <source>
        <dbReference type="EMBL" id="MCZ0865834.1"/>
    </source>
</evidence>
<dbReference type="SUPFAM" id="SSF55326">
    <property type="entry name" value="PurM N-terminal domain-like"/>
    <property type="match status" value="1"/>
</dbReference>
<dbReference type="SUPFAM" id="SSF56042">
    <property type="entry name" value="PurM C-terminal domain-like"/>
    <property type="match status" value="1"/>
</dbReference>
<dbReference type="AlphaFoldDB" id="A0A9J6RNB0"/>
<dbReference type="InterPro" id="IPR011854">
    <property type="entry name" value="HypE"/>
</dbReference>
<dbReference type="Proteomes" id="UP001069090">
    <property type="component" value="Unassembled WGS sequence"/>
</dbReference>
<dbReference type="RefSeq" id="WP_258331981.1">
    <property type="nucleotide sequence ID" value="NZ_JAPTGG010000009.1"/>
</dbReference>
<dbReference type="Gene3D" id="3.90.650.10">
    <property type="entry name" value="PurM-like C-terminal domain"/>
    <property type="match status" value="1"/>
</dbReference>
<dbReference type="Pfam" id="PF00586">
    <property type="entry name" value="AIRS"/>
    <property type="match status" value="1"/>
</dbReference>
<feature type="domain" description="PurM-like C-terminal" evidence="3">
    <location>
        <begin position="163"/>
        <end position="308"/>
    </location>
</feature>
<dbReference type="InterPro" id="IPR016188">
    <property type="entry name" value="PurM-like_N"/>
</dbReference>
<keyword evidence="5" id="KW-1185">Reference proteome</keyword>
<name>A0A9J6RNB0_9GAMM</name>
<reference evidence="4 5" key="1">
    <citation type="submission" date="2022-12" db="EMBL/GenBank/DDBJ databases">
        <title>Dasania phycosphaerae sp. nov., isolated from particulate material of the south coast of Korea.</title>
        <authorList>
            <person name="Jiang Y."/>
        </authorList>
    </citation>
    <scope>NUCLEOTIDE SEQUENCE [LARGE SCALE GENOMIC DNA]</scope>
    <source>
        <strain evidence="4 5">GY-19</strain>
    </source>
</reference>
<gene>
    <name evidence="4" type="primary">hypE</name>
    <name evidence="4" type="ORF">O0V09_11515</name>
</gene>
<evidence type="ECO:0000259" key="2">
    <source>
        <dbReference type="Pfam" id="PF00586"/>
    </source>
</evidence>
<dbReference type="EMBL" id="JAPTGG010000009">
    <property type="protein sequence ID" value="MCZ0865834.1"/>
    <property type="molecule type" value="Genomic_DNA"/>
</dbReference>